<organism evidence="1 2">
    <name type="scientific">Brachionus plicatilis</name>
    <name type="common">Marine rotifer</name>
    <name type="synonym">Brachionus muelleri</name>
    <dbReference type="NCBI Taxonomy" id="10195"/>
    <lineage>
        <taxon>Eukaryota</taxon>
        <taxon>Metazoa</taxon>
        <taxon>Spiralia</taxon>
        <taxon>Gnathifera</taxon>
        <taxon>Rotifera</taxon>
        <taxon>Eurotatoria</taxon>
        <taxon>Monogononta</taxon>
        <taxon>Pseudotrocha</taxon>
        <taxon>Ploima</taxon>
        <taxon>Brachionidae</taxon>
        <taxon>Brachionus</taxon>
    </lineage>
</organism>
<sequence>MSHRLQLMLPLDKHYVQFKASFLEKFYRSYLEKTSNNVIRLYDKIKVKNDRNGIEYKEEERAKNEARRKLLDELCELGPKYKHHKSEMSDWSLDKELAAKKSRVNELNKLDPSQMKFDMEAQRMDWPLEKIQEEIGKAKKRIEEKAENDDTLD</sequence>
<evidence type="ECO:0000313" key="2">
    <source>
        <dbReference type="Proteomes" id="UP000276133"/>
    </source>
</evidence>
<dbReference type="AlphaFoldDB" id="A0A3M7PV82"/>
<dbReference type="Proteomes" id="UP000276133">
    <property type="component" value="Unassembled WGS sequence"/>
</dbReference>
<evidence type="ECO:0000313" key="1">
    <source>
        <dbReference type="EMBL" id="RNA02874.1"/>
    </source>
</evidence>
<reference evidence="1 2" key="1">
    <citation type="journal article" date="2018" name="Sci. Rep.">
        <title>Genomic signatures of local adaptation to the degree of environmental predictability in rotifers.</title>
        <authorList>
            <person name="Franch-Gras L."/>
            <person name="Hahn C."/>
            <person name="Garcia-Roger E.M."/>
            <person name="Carmona M.J."/>
            <person name="Serra M."/>
            <person name="Gomez A."/>
        </authorList>
    </citation>
    <scope>NUCLEOTIDE SEQUENCE [LARGE SCALE GENOMIC DNA]</scope>
    <source>
        <strain evidence="1">HYR1</strain>
    </source>
</reference>
<keyword evidence="2" id="KW-1185">Reference proteome</keyword>
<proteinExistence type="predicted"/>
<accession>A0A3M7PV82</accession>
<name>A0A3M7PV82_BRAPC</name>
<dbReference type="EMBL" id="REGN01008729">
    <property type="protein sequence ID" value="RNA02874.1"/>
    <property type="molecule type" value="Genomic_DNA"/>
</dbReference>
<gene>
    <name evidence="1" type="ORF">BpHYR1_017176</name>
</gene>
<comment type="caution">
    <text evidence="1">The sequence shown here is derived from an EMBL/GenBank/DDBJ whole genome shotgun (WGS) entry which is preliminary data.</text>
</comment>
<protein>
    <submittedName>
        <fullName evidence="1">Uncharacterized protein</fullName>
    </submittedName>
</protein>